<evidence type="ECO:0000313" key="1">
    <source>
        <dbReference type="EMBL" id="MFD2864739.1"/>
    </source>
</evidence>
<proteinExistence type="predicted"/>
<organism evidence="1 2">
    <name type="scientific">Mucilaginibacter antarcticus</name>
    <dbReference type="NCBI Taxonomy" id="1855725"/>
    <lineage>
        <taxon>Bacteria</taxon>
        <taxon>Pseudomonadati</taxon>
        <taxon>Bacteroidota</taxon>
        <taxon>Sphingobacteriia</taxon>
        <taxon>Sphingobacteriales</taxon>
        <taxon>Sphingobacteriaceae</taxon>
        <taxon>Mucilaginibacter</taxon>
    </lineage>
</organism>
<gene>
    <name evidence="1" type="ORF">ACFSYC_08580</name>
</gene>
<evidence type="ECO:0008006" key="3">
    <source>
        <dbReference type="Google" id="ProtNLM"/>
    </source>
</evidence>
<accession>A0ABW5XNY1</accession>
<keyword evidence="2" id="KW-1185">Reference proteome</keyword>
<comment type="caution">
    <text evidence="1">The sequence shown here is derived from an EMBL/GenBank/DDBJ whole genome shotgun (WGS) entry which is preliminary data.</text>
</comment>
<dbReference type="Proteomes" id="UP001597601">
    <property type="component" value="Unassembled WGS sequence"/>
</dbReference>
<dbReference type="EMBL" id="JBHUON010000008">
    <property type="protein sequence ID" value="MFD2864739.1"/>
    <property type="molecule type" value="Genomic_DNA"/>
</dbReference>
<protein>
    <recommendedName>
        <fullName evidence="3">YD repeat-containing protein</fullName>
    </recommendedName>
</protein>
<sequence>MYRQLLKGILVCGVTLISNSCFGQMLYSYTLKSWNIKGGVDSIVQNEIHIKNDDSTNTTIDTRAVSLYDKIGHLIENRSYDYETRKRFIVKGNLPVRTAYSYNDKGNLLEKINYDSGGSPGYKYVHALNPLASFIEVKTYYEPNKALVTVAKLSLDKEGNVIETKSYDTRGKLEYHHKYQYDKDNNCTEDVEVSQVTLKEDKSVFTYDKGNLIKQVVYLDFGETKTMVTYTYIYPKFDNKHNWLIRKMYYNGRLSQIYDRTIIYRK</sequence>
<dbReference type="Gene3D" id="2.180.10.10">
    <property type="entry name" value="RHS repeat-associated core"/>
    <property type="match status" value="1"/>
</dbReference>
<evidence type="ECO:0000313" key="2">
    <source>
        <dbReference type="Proteomes" id="UP001597601"/>
    </source>
</evidence>
<reference evidence="2" key="1">
    <citation type="journal article" date="2019" name="Int. J. Syst. Evol. Microbiol.">
        <title>The Global Catalogue of Microorganisms (GCM) 10K type strain sequencing project: providing services to taxonomists for standard genome sequencing and annotation.</title>
        <authorList>
            <consortium name="The Broad Institute Genomics Platform"/>
            <consortium name="The Broad Institute Genome Sequencing Center for Infectious Disease"/>
            <person name="Wu L."/>
            <person name="Ma J."/>
        </authorList>
    </citation>
    <scope>NUCLEOTIDE SEQUENCE [LARGE SCALE GENOMIC DNA]</scope>
    <source>
        <strain evidence="2">KCTC 52232</strain>
    </source>
</reference>
<dbReference type="RefSeq" id="WP_377125758.1">
    <property type="nucleotide sequence ID" value="NZ_JBHUON010000008.1"/>
</dbReference>
<name>A0ABW5XNY1_9SPHI</name>